<dbReference type="NCBIfam" id="TIGR02432">
    <property type="entry name" value="lysidine_TilS_N"/>
    <property type="match status" value="1"/>
</dbReference>
<dbReference type="Pfam" id="PF11734">
    <property type="entry name" value="TilS_C"/>
    <property type="match status" value="1"/>
</dbReference>
<evidence type="ECO:0000256" key="5">
    <source>
        <dbReference type="ARBA" id="ARBA00022741"/>
    </source>
</evidence>
<keyword evidence="4 8" id="KW-0819">tRNA processing</keyword>
<evidence type="ECO:0000256" key="4">
    <source>
        <dbReference type="ARBA" id="ARBA00022694"/>
    </source>
</evidence>
<keyword evidence="3 8" id="KW-0436">Ligase</keyword>
<reference evidence="10 11" key="1">
    <citation type="submission" date="2018-09" db="EMBL/GenBank/DDBJ databases">
        <title>The draft genome of Acinetobacter spp. strains.</title>
        <authorList>
            <person name="Qin J."/>
            <person name="Feng Y."/>
            <person name="Zong Z."/>
        </authorList>
    </citation>
    <scope>NUCLEOTIDE SEQUENCE [LARGE SCALE GENOMIC DNA]</scope>
    <source>
        <strain evidence="10 11">WCHAc060096</strain>
    </source>
</reference>
<dbReference type="InterPro" id="IPR012795">
    <property type="entry name" value="tRNA_Ile_lys_synt_N"/>
</dbReference>
<gene>
    <name evidence="8 10" type="primary">tilS</name>
    <name evidence="10" type="ORF">D7V21_07835</name>
</gene>
<dbReference type="EC" id="6.3.4.19" evidence="8"/>
<dbReference type="GO" id="GO:0005524">
    <property type="term" value="F:ATP binding"/>
    <property type="evidence" value="ECO:0007669"/>
    <property type="project" value="UniProtKB-UniRule"/>
</dbReference>
<evidence type="ECO:0000256" key="7">
    <source>
        <dbReference type="ARBA" id="ARBA00048539"/>
    </source>
</evidence>
<dbReference type="SUPFAM" id="SSF52402">
    <property type="entry name" value="Adenine nucleotide alpha hydrolases-like"/>
    <property type="match status" value="1"/>
</dbReference>
<dbReference type="PANTHER" id="PTHR43033">
    <property type="entry name" value="TRNA(ILE)-LYSIDINE SYNTHASE-RELATED"/>
    <property type="match status" value="1"/>
</dbReference>
<comment type="caution">
    <text evidence="10">The sequence shown here is derived from an EMBL/GenBank/DDBJ whole genome shotgun (WGS) entry which is preliminary data.</text>
</comment>
<dbReference type="SMART" id="SM00977">
    <property type="entry name" value="TilS_C"/>
    <property type="match status" value="1"/>
</dbReference>
<proteinExistence type="inferred from homology"/>
<dbReference type="RefSeq" id="WP_120369966.1">
    <property type="nucleotide sequence ID" value="NZ_RAXU01000008.1"/>
</dbReference>
<dbReference type="InterPro" id="IPR014729">
    <property type="entry name" value="Rossmann-like_a/b/a_fold"/>
</dbReference>
<evidence type="ECO:0000313" key="11">
    <source>
        <dbReference type="Proteomes" id="UP000269001"/>
    </source>
</evidence>
<feature type="domain" description="Lysidine-tRNA(Ile) synthetase C-terminal" evidence="9">
    <location>
        <begin position="372"/>
        <end position="445"/>
    </location>
</feature>
<keyword evidence="2 8" id="KW-0963">Cytoplasm</keyword>
<dbReference type="PANTHER" id="PTHR43033:SF1">
    <property type="entry name" value="TRNA(ILE)-LYSIDINE SYNTHASE-RELATED"/>
    <property type="match status" value="1"/>
</dbReference>
<comment type="subcellular location">
    <subcellularLocation>
        <location evidence="1 8">Cytoplasm</location>
    </subcellularLocation>
</comment>
<keyword evidence="6 8" id="KW-0067">ATP-binding</keyword>
<comment type="function">
    <text evidence="8">Ligates lysine onto the cytidine present at position 34 of the AUA codon-specific tRNA(Ile) that contains the anticodon CAU, in an ATP-dependent manner. Cytidine is converted to lysidine, thus changing the amino acid specificity of the tRNA from methionine to isoleucine.</text>
</comment>
<dbReference type="AlphaFoldDB" id="A0A3A8EI16"/>
<evidence type="ECO:0000256" key="3">
    <source>
        <dbReference type="ARBA" id="ARBA00022598"/>
    </source>
</evidence>
<dbReference type="Pfam" id="PF09179">
    <property type="entry name" value="TilS"/>
    <property type="match status" value="1"/>
</dbReference>
<accession>A0A3A8EI16</accession>
<evidence type="ECO:0000256" key="1">
    <source>
        <dbReference type="ARBA" id="ARBA00004496"/>
    </source>
</evidence>
<organism evidence="10 11">
    <name type="scientific">Acinetobacter guerrae</name>
    <dbReference type="NCBI Taxonomy" id="1843371"/>
    <lineage>
        <taxon>Bacteria</taxon>
        <taxon>Pseudomonadati</taxon>
        <taxon>Pseudomonadota</taxon>
        <taxon>Gammaproteobacteria</taxon>
        <taxon>Moraxellales</taxon>
        <taxon>Moraxellaceae</taxon>
        <taxon>Acinetobacter</taxon>
    </lineage>
</organism>
<dbReference type="HAMAP" id="MF_01161">
    <property type="entry name" value="tRNA_Ile_lys_synt"/>
    <property type="match status" value="1"/>
</dbReference>
<sequence>MRSSLPAFNEIWQRKFRSHLLNQAEQFSPETTFLIGCSGGMDSMLLLHLMSFVFPARVRAIYVDHQLQASSHEWGVFVQNYAQQLNIPVILQKVEIASGNLENQARNARYSAYQQYLDQHDILVLAHHQQDQAETVLLRLLSGAGVNGLSAMQELENRENFQLWRPFLSLSREQIESWSMQLNLPFVQDQTNFDTQYDRAWCRQDVWPLLQQRYPKMQQALSRTSILMQDANSILQEVLLQDMQYCGDNTHVDLEKLQQLSLSRQRQLLSAWMKGEADYRPPFEMVERLQQEVINAKVDAQAALHWNGHYYVRYQKQLYRIDKALYLARKISPHKAYEICLDIEQVIQLWSGEFKIISTEIGLSADLLKQNLTIHSRQGGEKIHLYGRVGHWPLKKAIQEAQILPWLRHTIQILAIDNVMLGVFTPKGFWLAQSRYCEVGGWLPYLSSEIDNLRVEHNS</sequence>
<comment type="catalytic activity">
    <reaction evidence="7 8">
        <text>cytidine(34) in tRNA(Ile2) + L-lysine + ATP = lysidine(34) in tRNA(Ile2) + AMP + diphosphate + H(+)</text>
        <dbReference type="Rhea" id="RHEA:43744"/>
        <dbReference type="Rhea" id="RHEA-COMP:10625"/>
        <dbReference type="Rhea" id="RHEA-COMP:10670"/>
        <dbReference type="ChEBI" id="CHEBI:15378"/>
        <dbReference type="ChEBI" id="CHEBI:30616"/>
        <dbReference type="ChEBI" id="CHEBI:32551"/>
        <dbReference type="ChEBI" id="CHEBI:33019"/>
        <dbReference type="ChEBI" id="CHEBI:82748"/>
        <dbReference type="ChEBI" id="CHEBI:83665"/>
        <dbReference type="ChEBI" id="CHEBI:456215"/>
        <dbReference type="EC" id="6.3.4.19"/>
    </reaction>
</comment>
<keyword evidence="11" id="KW-1185">Reference proteome</keyword>
<dbReference type="InterPro" id="IPR011063">
    <property type="entry name" value="TilS/TtcA_N"/>
</dbReference>
<comment type="similarity">
    <text evidence="8">Belongs to the tRNA(Ile)-lysidine synthase family.</text>
</comment>
<protein>
    <recommendedName>
        <fullName evidence="8">tRNA(Ile)-lysidine synthase</fullName>
        <ecNumber evidence="8">6.3.4.19</ecNumber>
    </recommendedName>
    <alternativeName>
        <fullName evidence="8">tRNA(Ile)-2-lysyl-cytidine synthase</fullName>
    </alternativeName>
    <alternativeName>
        <fullName evidence="8">tRNA(Ile)-lysidine synthetase</fullName>
    </alternativeName>
</protein>
<comment type="domain">
    <text evidence="8">The N-terminal region contains the highly conserved SGGXDS motif, predicted to be a P-loop motif involved in ATP binding.</text>
</comment>
<dbReference type="NCBIfam" id="TIGR02433">
    <property type="entry name" value="lysidine_TilS_C"/>
    <property type="match status" value="1"/>
</dbReference>
<dbReference type="EMBL" id="RAXU01000008">
    <property type="protein sequence ID" value="RKG33809.1"/>
    <property type="molecule type" value="Genomic_DNA"/>
</dbReference>
<feature type="binding site" evidence="8">
    <location>
        <begin position="38"/>
        <end position="43"/>
    </location>
    <ligand>
        <name>ATP</name>
        <dbReference type="ChEBI" id="CHEBI:30616"/>
    </ligand>
</feature>
<dbReference type="CDD" id="cd01992">
    <property type="entry name" value="TilS_N"/>
    <property type="match status" value="1"/>
</dbReference>
<dbReference type="Gene3D" id="3.40.50.620">
    <property type="entry name" value="HUPs"/>
    <property type="match status" value="1"/>
</dbReference>
<name>A0A3A8EI16_9GAMM</name>
<keyword evidence="5 8" id="KW-0547">Nucleotide-binding</keyword>
<dbReference type="InterPro" id="IPR012094">
    <property type="entry name" value="tRNA_Ile_lys_synt"/>
</dbReference>
<dbReference type="Gene3D" id="1.20.59.20">
    <property type="match status" value="1"/>
</dbReference>
<evidence type="ECO:0000256" key="2">
    <source>
        <dbReference type="ARBA" id="ARBA00022490"/>
    </source>
</evidence>
<dbReference type="Pfam" id="PF01171">
    <property type="entry name" value="ATP_bind_3"/>
    <property type="match status" value="1"/>
</dbReference>
<dbReference type="Proteomes" id="UP000269001">
    <property type="component" value="Unassembled WGS sequence"/>
</dbReference>
<dbReference type="GO" id="GO:0006400">
    <property type="term" value="P:tRNA modification"/>
    <property type="evidence" value="ECO:0007669"/>
    <property type="project" value="UniProtKB-UniRule"/>
</dbReference>
<dbReference type="InterPro" id="IPR012796">
    <property type="entry name" value="Lysidine-tRNA-synth_C"/>
</dbReference>
<evidence type="ECO:0000313" key="10">
    <source>
        <dbReference type="EMBL" id="RKG33809.1"/>
    </source>
</evidence>
<dbReference type="SUPFAM" id="SSF82829">
    <property type="entry name" value="MesJ substrate recognition domain-like"/>
    <property type="match status" value="1"/>
</dbReference>
<dbReference type="SUPFAM" id="SSF56037">
    <property type="entry name" value="PheT/TilS domain"/>
    <property type="match status" value="1"/>
</dbReference>
<dbReference type="GO" id="GO:0032267">
    <property type="term" value="F:tRNA(Ile)-lysidine synthase activity"/>
    <property type="evidence" value="ECO:0007669"/>
    <property type="project" value="UniProtKB-EC"/>
</dbReference>
<evidence type="ECO:0000259" key="9">
    <source>
        <dbReference type="SMART" id="SM00977"/>
    </source>
</evidence>
<evidence type="ECO:0000256" key="8">
    <source>
        <dbReference type="HAMAP-Rule" id="MF_01161"/>
    </source>
</evidence>
<evidence type="ECO:0000256" key="6">
    <source>
        <dbReference type="ARBA" id="ARBA00022840"/>
    </source>
</evidence>
<dbReference type="InterPro" id="IPR015262">
    <property type="entry name" value="tRNA_Ile_lys_synt_subst-bd"/>
</dbReference>
<dbReference type="GO" id="GO:0005737">
    <property type="term" value="C:cytoplasm"/>
    <property type="evidence" value="ECO:0007669"/>
    <property type="project" value="UniProtKB-SubCell"/>
</dbReference>